<dbReference type="SUPFAM" id="SSF140990">
    <property type="entry name" value="FtsH protease domain-like"/>
    <property type="match status" value="1"/>
</dbReference>
<organism evidence="2 3">
    <name type="scientific">Limosilactobacillus gastricus DSM 16045</name>
    <dbReference type="NCBI Taxonomy" id="1423749"/>
    <lineage>
        <taxon>Bacteria</taxon>
        <taxon>Bacillati</taxon>
        <taxon>Bacillota</taxon>
        <taxon>Bacilli</taxon>
        <taxon>Lactobacillales</taxon>
        <taxon>Lactobacillaceae</taxon>
        <taxon>Limosilactobacillus</taxon>
    </lineage>
</organism>
<dbReference type="RefSeq" id="WP_056936758.1">
    <property type="nucleotide sequence ID" value="NZ_AZFN01000003.1"/>
</dbReference>
<feature type="transmembrane region" description="Helical" evidence="1">
    <location>
        <begin position="7"/>
        <end position="31"/>
    </location>
</feature>
<keyword evidence="1" id="KW-0812">Transmembrane</keyword>
<reference evidence="2 3" key="1">
    <citation type="journal article" date="2015" name="Genome Announc.">
        <title>Expanding the biotechnology potential of lactobacilli through comparative genomics of 213 strains and associated genera.</title>
        <authorList>
            <person name="Sun Z."/>
            <person name="Harris H.M."/>
            <person name="McCann A."/>
            <person name="Guo C."/>
            <person name="Argimon S."/>
            <person name="Zhang W."/>
            <person name="Yang X."/>
            <person name="Jeffery I.B."/>
            <person name="Cooney J.C."/>
            <person name="Kagawa T.F."/>
            <person name="Liu W."/>
            <person name="Song Y."/>
            <person name="Salvetti E."/>
            <person name="Wrobel A."/>
            <person name="Rasinkangas P."/>
            <person name="Parkhill J."/>
            <person name="Rea M.C."/>
            <person name="O'Sullivan O."/>
            <person name="Ritari J."/>
            <person name="Douillard F.P."/>
            <person name="Paul Ross R."/>
            <person name="Yang R."/>
            <person name="Briner A.E."/>
            <person name="Felis G.E."/>
            <person name="de Vos W.M."/>
            <person name="Barrangou R."/>
            <person name="Klaenhammer T.R."/>
            <person name="Caufield P.W."/>
            <person name="Cui Y."/>
            <person name="Zhang H."/>
            <person name="O'Toole P.W."/>
        </authorList>
    </citation>
    <scope>NUCLEOTIDE SEQUENCE [LARGE SCALE GENOMIC DNA]</scope>
    <source>
        <strain evidence="2 3">DSM 16045</strain>
    </source>
</reference>
<keyword evidence="3" id="KW-1185">Reference proteome</keyword>
<feature type="transmembrane region" description="Helical" evidence="1">
    <location>
        <begin position="188"/>
        <end position="209"/>
    </location>
</feature>
<protein>
    <submittedName>
        <fullName evidence="2">Integral membrane protein</fullName>
    </submittedName>
</protein>
<dbReference type="EMBL" id="AZFN01000003">
    <property type="protein sequence ID" value="KRM03371.1"/>
    <property type="molecule type" value="Genomic_DNA"/>
</dbReference>
<dbReference type="AlphaFoldDB" id="A0A0R1VGV7"/>
<dbReference type="GO" id="GO:0004222">
    <property type="term" value="F:metalloendopeptidase activity"/>
    <property type="evidence" value="ECO:0007669"/>
    <property type="project" value="InterPro"/>
</dbReference>
<dbReference type="Proteomes" id="UP000051739">
    <property type="component" value="Unassembled WGS sequence"/>
</dbReference>
<evidence type="ECO:0000313" key="3">
    <source>
        <dbReference type="Proteomes" id="UP000051739"/>
    </source>
</evidence>
<gene>
    <name evidence="2" type="ORF">FC60_GL001152</name>
</gene>
<keyword evidence="1" id="KW-1133">Transmembrane helix</keyword>
<comment type="caution">
    <text evidence="2">The sequence shown here is derived from an EMBL/GenBank/DDBJ whole genome shotgun (WGS) entry which is preliminary data.</text>
</comment>
<dbReference type="GO" id="GO:0005524">
    <property type="term" value="F:ATP binding"/>
    <property type="evidence" value="ECO:0007669"/>
    <property type="project" value="InterPro"/>
</dbReference>
<dbReference type="GO" id="GO:0006508">
    <property type="term" value="P:proteolysis"/>
    <property type="evidence" value="ECO:0007669"/>
    <property type="project" value="InterPro"/>
</dbReference>
<accession>A0A0R1VGV7</accession>
<feature type="transmembrane region" description="Helical" evidence="1">
    <location>
        <begin position="221"/>
        <end position="246"/>
    </location>
</feature>
<proteinExistence type="predicted"/>
<name>A0A0R1VGV7_9LACO</name>
<dbReference type="GO" id="GO:0004176">
    <property type="term" value="F:ATP-dependent peptidase activity"/>
    <property type="evidence" value="ECO:0007669"/>
    <property type="project" value="InterPro"/>
</dbReference>
<feature type="transmembrane region" description="Helical" evidence="1">
    <location>
        <begin position="43"/>
        <end position="68"/>
    </location>
</feature>
<feature type="transmembrane region" description="Helical" evidence="1">
    <location>
        <begin position="110"/>
        <end position="131"/>
    </location>
</feature>
<dbReference type="PATRIC" id="fig|1423749.3.peg.1175"/>
<dbReference type="InterPro" id="IPR037219">
    <property type="entry name" value="Peptidase_M41-like"/>
</dbReference>
<evidence type="ECO:0000313" key="2">
    <source>
        <dbReference type="EMBL" id="KRM03371.1"/>
    </source>
</evidence>
<keyword evidence="1" id="KW-0472">Membrane</keyword>
<evidence type="ECO:0000256" key="1">
    <source>
        <dbReference type="SAM" id="Phobius"/>
    </source>
</evidence>
<sequence length="248" mass="28065">MENLINIFFVILIWIIAIPTTLSIALCYVGRLSKTATVRFGGFYGQIIFGGIGVMIHELSHLLMALLFRHHITGFRLLHIPRKNDPNDRALGYVNHTWNPQSFYQQVGNLFIGIAPLFGGIAALLATFRWLTPGMYDWWLTLMGSEHLVIANQTPWWQYLIAIILVIHISVGCFDLSRADLQNSKQGLIVALGLVVVITLILSLLMSASTFQTAIFSWFPVVYWAFALAIACNLLVLLAFYLMYLFKR</sequence>
<feature type="transmembrane region" description="Helical" evidence="1">
    <location>
        <begin position="156"/>
        <end position="176"/>
    </location>
</feature>